<keyword evidence="1" id="KW-1133">Transmembrane helix</keyword>
<keyword evidence="3" id="KW-1185">Reference proteome</keyword>
<dbReference type="AlphaFoldDB" id="A0A6L9LGG1"/>
<reference evidence="2 3" key="1">
    <citation type="submission" date="2020-02" db="EMBL/GenBank/DDBJ databases">
        <title>Draft genome sequence of two Spirosoma agri KCTC 52727 and Spirosoma terrae KCTC 52035.</title>
        <authorList>
            <person name="Rojas J."/>
            <person name="Ambika Manirajan B."/>
            <person name="Suarez C."/>
            <person name="Ratering S."/>
            <person name="Schnell S."/>
        </authorList>
    </citation>
    <scope>NUCLEOTIDE SEQUENCE [LARGE SCALE GENOMIC DNA]</scope>
    <source>
        <strain evidence="2 3">KCTC 52035</strain>
    </source>
</reference>
<keyword evidence="1" id="KW-0812">Transmembrane</keyword>
<dbReference type="EMBL" id="JAAFZH010000004">
    <property type="protein sequence ID" value="NDU95729.1"/>
    <property type="molecule type" value="Genomic_DNA"/>
</dbReference>
<dbReference type="RefSeq" id="WP_163948311.1">
    <property type="nucleotide sequence ID" value="NZ_JAAFZH010000004.1"/>
</dbReference>
<accession>A0A6L9LGG1</accession>
<evidence type="ECO:0000313" key="3">
    <source>
        <dbReference type="Proteomes" id="UP000474175"/>
    </source>
</evidence>
<comment type="caution">
    <text evidence="2">The sequence shown here is derived from an EMBL/GenBank/DDBJ whole genome shotgun (WGS) entry which is preliminary data.</text>
</comment>
<keyword evidence="1" id="KW-0472">Membrane</keyword>
<feature type="transmembrane region" description="Helical" evidence="1">
    <location>
        <begin position="20"/>
        <end position="38"/>
    </location>
</feature>
<protein>
    <submittedName>
        <fullName evidence="2">Uncharacterized protein</fullName>
    </submittedName>
</protein>
<organism evidence="2 3">
    <name type="scientific">Spirosoma terrae</name>
    <dbReference type="NCBI Taxonomy" id="1968276"/>
    <lineage>
        <taxon>Bacteria</taxon>
        <taxon>Pseudomonadati</taxon>
        <taxon>Bacteroidota</taxon>
        <taxon>Cytophagia</taxon>
        <taxon>Cytophagales</taxon>
        <taxon>Cytophagaceae</taxon>
        <taxon>Spirosoma</taxon>
    </lineage>
</organism>
<sequence length="248" mass="27480">MPVPTPPKQSWFSAATHEILSRPWLVICLFIMIIILVISRSCETAKQESQTVEALATQTHKTQQVQIQYRDKVVEVAQVQAGTVTTTKVLAQYIALTDSLQREINRLRKFTPQATIIASQQASIKDLKIPYQGRGMDFQLNALPKFYIEGSTDSSGVTIDSLLLPNQIHLQVATRKTGFLGLGERQTVVSAFNTNPYVHTPTLQSIVVQTPKPRLQLGFHVGYGYSIPESGTPKPAPYLGVGLTYIPF</sequence>
<evidence type="ECO:0000313" key="2">
    <source>
        <dbReference type="EMBL" id="NDU95729.1"/>
    </source>
</evidence>
<proteinExistence type="predicted"/>
<evidence type="ECO:0000256" key="1">
    <source>
        <dbReference type="SAM" id="Phobius"/>
    </source>
</evidence>
<name>A0A6L9LGG1_9BACT</name>
<gene>
    <name evidence="2" type="ORF">GK108_12670</name>
</gene>
<dbReference type="Proteomes" id="UP000474175">
    <property type="component" value="Unassembled WGS sequence"/>
</dbReference>